<protein>
    <submittedName>
        <fullName evidence="1">Uncharacterized protein</fullName>
    </submittedName>
</protein>
<gene>
    <name evidence="1" type="ORF">HYG87_08755</name>
</gene>
<organism evidence="1 2">
    <name type="scientific">Methanobacterium alkalithermotolerans</name>
    <dbReference type="NCBI Taxonomy" id="2731220"/>
    <lineage>
        <taxon>Archaea</taxon>
        <taxon>Methanobacteriati</taxon>
        <taxon>Methanobacteriota</taxon>
        <taxon>Methanomada group</taxon>
        <taxon>Methanobacteria</taxon>
        <taxon>Methanobacteriales</taxon>
        <taxon>Methanobacteriaceae</taxon>
        <taxon>Methanobacterium</taxon>
    </lineage>
</organism>
<dbReference type="Proteomes" id="UP000681041">
    <property type="component" value="Chromosome"/>
</dbReference>
<dbReference type="EMBL" id="CP058560">
    <property type="protein sequence ID" value="QUH23842.1"/>
    <property type="molecule type" value="Genomic_DNA"/>
</dbReference>
<sequence>MSAYDSYGRLESYLKKVEDETSKEVKIVESRDLGIEGMLSAFRYNPDSIIIIIKAGVDRSKKDLIRSIAHEATHGVLIFKMGYCRLDFKQEVPDQIIKNARLLFTMLDDIVVNKIIQDNGFSPFGSEYIPSVKREIKAALNGENIYLNYSRDVVFDQILMISRYVIAWAFLEYYNKLENHHQEILDEFLRAFQKSFAHDYKLANKITRIISKHDIFNPEGHKRIIFEILSLWGWQETLNIKCPL</sequence>
<dbReference type="KEGG" id="meme:HYG87_08755"/>
<proteinExistence type="predicted"/>
<evidence type="ECO:0000313" key="2">
    <source>
        <dbReference type="Proteomes" id="UP000681041"/>
    </source>
</evidence>
<name>A0A8T8K7N0_9EURY</name>
<dbReference type="RefSeq" id="WP_211532799.1">
    <property type="nucleotide sequence ID" value="NZ_CP058560.1"/>
</dbReference>
<reference evidence="1" key="1">
    <citation type="submission" date="2020-07" db="EMBL/GenBank/DDBJ databases">
        <title>Methanobacterium. sp. MethCan genome.</title>
        <authorList>
            <person name="Postec A."/>
            <person name="Quemeneur M."/>
        </authorList>
    </citation>
    <scope>NUCLEOTIDE SEQUENCE</scope>
    <source>
        <strain evidence="1">MethCAN</strain>
    </source>
</reference>
<dbReference type="OrthoDB" id="68211at2157"/>
<dbReference type="GeneID" id="64820850"/>
<keyword evidence="2" id="KW-1185">Reference proteome</keyword>
<dbReference type="AlphaFoldDB" id="A0A8T8K7N0"/>
<accession>A0A8T8K7N0</accession>
<evidence type="ECO:0000313" key="1">
    <source>
        <dbReference type="EMBL" id="QUH23842.1"/>
    </source>
</evidence>